<name>A0A1Z4GP15_9CYAN</name>
<keyword evidence="14" id="KW-1015">Disulfide bond</keyword>
<dbReference type="InterPro" id="IPR036922">
    <property type="entry name" value="Rieske_2Fe-2S_sf"/>
</dbReference>
<keyword evidence="8 17" id="KW-0249">Electron transport</keyword>
<evidence type="ECO:0000256" key="5">
    <source>
        <dbReference type="ARBA" id="ARBA00022714"/>
    </source>
</evidence>
<keyword evidence="4 17" id="KW-0812">Transmembrane</keyword>
<proteinExistence type="inferred from homology"/>
<dbReference type="InterPro" id="IPR057415">
    <property type="entry name" value="TM_PetC"/>
</dbReference>
<comment type="function">
    <text evidence="17">Component of the cytochrome b6-f complex, which mediates electron transfer between photosystem II (PSII) and photosystem I (PSI), cyclic electron flow around PSI, and state transitions.</text>
</comment>
<sequence>MAQFSESMDVPDMGRRQFMNLLTFGTVTGVALGALYPVVNYFIPPAAGGAGGGTTAKDSLGNDVSVSQFLDSHNVGDRTLVQGLKGDPTYIVVESKEAITDYGINAVCTHLGCVVPWNAAENKFKCPCHGSQYDATGKVVRGPAPRSLALSHAKAENDKIVLTPWTETDFRTGEEPWWA</sequence>
<dbReference type="PROSITE" id="PS51296">
    <property type="entry name" value="RIESKE"/>
    <property type="match status" value="1"/>
</dbReference>
<keyword evidence="6 17" id="KW-0479">Metal-binding</keyword>
<dbReference type="GO" id="GO:0009496">
    <property type="term" value="F:plastoquinol--plastocyanin reductase activity"/>
    <property type="evidence" value="ECO:0007669"/>
    <property type="project" value="UniProtKB-UniRule"/>
</dbReference>
<reference evidence="19 20" key="1">
    <citation type="submission" date="2017-06" db="EMBL/GenBank/DDBJ databases">
        <title>Genome sequencing of cyanobaciteial culture collection at National Institute for Environmental Studies (NIES).</title>
        <authorList>
            <person name="Hirose Y."/>
            <person name="Shimura Y."/>
            <person name="Fujisawa T."/>
            <person name="Nakamura Y."/>
            <person name="Kawachi M."/>
        </authorList>
    </citation>
    <scope>NUCLEOTIDE SEQUENCE [LARGE SCALE GENOMIC DNA]</scope>
    <source>
        <strain evidence="19 20">NIES-21</strain>
    </source>
</reference>
<dbReference type="Gene3D" id="2.102.10.10">
    <property type="entry name" value="Rieske [2Fe-2S] iron-sulphur domain"/>
    <property type="match status" value="1"/>
</dbReference>
<dbReference type="GO" id="GO:0015979">
    <property type="term" value="P:photosynthesis"/>
    <property type="evidence" value="ECO:0007669"/>
    <property type="project" value="UniProtKB-UniRule"/>
</dbReference>
<accession>A0A1Z4GP15</accession>
<dbReference type="Gene3D" id="1.20.5.700">
    <property type="entry name" value="Single helix bin"/>
    <property type="match status" value="1"/>
</dbReference>
<gene>
    <name evidence="17" type="primary">petC</name>
    <name evidence="19" type="ORF">NIES21_50890</name>
</gene>
<dbReference type="GO" id="GO:0004497">
    <property type="term" value="F:monooxygenase activity"/>
    <property type="evidence" value="ECO:0007669"/>
    <property type="project" value="UniProtKB-ARBA"/>
</dbReference>
<dbReference type="OrthoDB" id="9767869at2"/>
<keyword evidence="3 17" id="KW-0813">Transport</keyword>
<dbReference type="GO" id="GO:0009579">
    <property type="term" value="C:thylakoid"/>
    <property type="evidence" value="ECO:0007669"/>
    <property type="project" value="UniProtKB-SubCell"/>
</dbReference>
<evidence type="ECO:0000256" key="11">
    <source>
        <dbReference type="ARBA" id="ARBA00023014"/>
    </source>
</evidence>
<keyword evidence="20" id="KW-1185">Reference proteome</keyword>
<organism evidence="19 20">
    <name type="scientific">Anabaenopsis circularis NIES-21</name>
    <dbReference type="NCBI Taxonomy" id="1085406"/>
    <lineage>
        <taxon>Bacteria</taxon>
        <taxon>Bacillati</taxon>
        <taxon>Cyanobacteriota</taxon>
        <taxon>Cyanophyceae</taxon>
        <taxon>Nostocales</taxon>
        <taxon>Nodulariaceae</taxon>
        <taxon>Anabaenopsis</taxon>
    </lineage>
</organism>
<dbReference type="NCBIfam" id="NF010001">
    <property type="entry name" value="PRK13474.1"/>
    <property type="match status" value="1"/>
</dbReference>
<dbReference type="InterPro" id="IPR023960">
    <property type="entry name" value="Cyt_b6_f_Rieske"/>
</dbReference>
<comment type="miscellaneous">
    <text evidence="17">The Rieske iron-sulfur protein is a high potential 2Fe-2S protein.</text>
</comment>
<evidence type="ECO:0000259" key="18">
    <source>
        <dbReference type="PROSITE" id="PS51296"/>
    </source>
</evidence>
<evidence type="ECO:0000256" key="6">
    <source>
        <dbReference type="ARBA" id="ARBA00022723"/>
    </source>
</evidence>
<dbReference type="GO" id="GO:0046872">
    <property type="term" value="F:metal ion binding"/>
    <property type="evidence" value="ECO:0007669"/>
    <property type="project" value="UniProtKB-KW"/>
</dbReference>
<dbReference type="GO" id="GO:0051537">
    <property type="term" value="F:2 iron, 2 sulfur cluster binding"/>
    <property type="evidence" value="ECO:0007669"/>
    <property type="project" value="UniProtKB-KW"/>
</dbReference>
<dbReference type="FunFam" id="2.102.10.10:FF:000007">
    <property type="entry name" value="Cytochrome b6-f complex iron-sulfur subunit"/>
    <property type="match status" value="1"/>
</dbReference>
<keyword evidence="11 17" id="KW-0411">Iron-sulfur</keyword>
<dbReference type="EMBL" id="AP018174">
    <property type="protein sequence ID" value="BAY19229.1"/>
    <property type="molecule type" value="Genomic_DNA"/>
</dbReference>
<dbReference type="EC" id="7.1.1.6" evidence="17"/>
<evidence type="ECO:0000256" key="16">
    <source>
        <dbReference type="ARBA" id="ARBA00060385"/>
    </source>
</evidence>
<dbReference type="HAMAP" id="MF_01335">
    <property type="entry name" value="Cytb6_f_Rieske"/>
    <property type="match status" value="1"/>
</dbReference>
<keyword evidence="12" id="KW-0793">Thylakoid</keyword>
<feature type="transmembrane region" description="Helical" evidence="17">
    <location>
        <begin position="21"/>
        <end position="39"/>
    </location>
</feature>
<dbReference type="GO" id="GO:0016705">
    <property type="term" value="F:oxidoreductase activity, acting on paired donors, with incorporation or reduction of molecular oxygen"/>
    <property type="evidence" value="ECO:0007669"/>
    <property type="project" value="UniProtKB-ARBA"/>
</dbReference>
<evidence type="ECO:0000256" key="9">
    <source>
        <dbReference type="ARBA" id="ARBA00022989"/>
    </source>
</evidence>
<dbReference type="GO" id="GO:0016020">
    <property type="term" value="C:membrane"/>
    <property type="evidence" value="ECO:0007669"/>
    <property type="project" value="UniProtKB-SubCell"/>
</dbReference>
<comment type="similarity">
    <text evidence="2 17">Belongs to the Rieske iron-sulfur protein family.</text>
</comment>
<dbReference type="SUPFAM" id="SSF50022">
    <property type="entry name" value="ISP domain"/>
    <property type="match status" value="1"/>
</dbReference>
<evidence type="ECO:0000256" key="3">
    <source>
        <dbReference type="ARBA" id="ARBA00022448"/>
    </source>
</evidence>
<dbReference type="NCBIfam" id="NF045928">
    <property type="entry name" value="Cytb6fFeSPetC"/>
    <property type="match status" value="1"/>
</dbReference>
<evidence type="ECO:0000256" key="1">
    <source>
        <dbReference type="ARBA" id="ARBA00004167"/>
    </source>
</evidence>
<evidence type="ECO:0000256" key="12">
    <source>
        <dbReference type="ARBA" id="ARBA00023078"/>
    </source>
</evidence>
<evidence type="ECO:0000256" key="4">
    <source>
        <dbReference type="ARBA" id="ARBA00022692"/>
    </source>
</evidence>
<dbReference type="Pfam" id="PF25471">
    <property type="entry name" value="TM_PetC"/>
    <property type="match status" value="1"/>
</dbReference>
<evidence type="ECO:0000256" key="13">
    <source>
        <dbReference type="ARBA" id="ARBA00023136"/>
    </source>
</evidence>
<feature type="domain" description="Rieske" evidence="18">
    <location>
        <begin position="61"/>
        <end position="162"/>
    </location>
</feature>
<evidence type="ECO:0000256" key="15">
    <source>
        <dbReference type="ARBA" id="ARBA00047828"/>
    </source>
</evidence>
<dbReference type="CDD" id="cd03471">
    <property type="entry name" value="Rieske_cytochrome_b6f"/>
    <property type="match status" value="1"/>
</dbReference>
<evidence type="ECO:0000256" key="17">
    <source>
        <dbReference type="HAMAP-Rule" id="MF_01335"/>
    </source>
</evidence>
<dbReference type="InterPro" id="IPR005805">
    <property type="entry name" value="Rieske_Fe-S_prot_C"/>
</dbReference>
<keyword evidence="9 17" id="KW-1133">Transmembrane helix</keyword>
<dbReference type="InterPro" id="IPR014349">
    <property type="entry name" value="Rieske_Fe-S_prot"/>
</dbReference>
<dbReference type="Pfam" id="PF00355">
    <property type="entry name" value="Rieske"/>
    <property type="match status" value="1"/>
</dbReference>
<keyword evidence="7 17" id="KW-1278">Translocase</keyword>
<keyword evidence="10 17" id="KW-0408">Iron</keyword>
<comment type="cofactor">
    <cofactor evidence="17">
        <name>[2Fe-2S] cluster</name>
        <dbReference type="ChEBI" id="CHEBI:190135"/>
    </cofactor>
    <text evidence="17">Binds 1 [2Fe-2S] cluster per subunit.</text>
</comment>
<dbReference type="AlphaFoldDB" id="A0A1Z4GP15"/>
<evidence type="ECO:0000256" key="8">
    <source>
        <dbReference type="ARBA" id="ARBA00022982"/>
    </source>
</evidence>
<dbReference type="InterPro" id="IPR017941">
    <property type="entry name" value="Rieske_2Fe-2S"/>
</dbReference>
<keyword evidence="13 17" id="KW-0472">Membrane</keyword>
<evidence type="ECO:0000256" key="7">
    <source>
        <dbReference type="ARBA" id="ARBA00022967"/>
    </source>
</evidence>
<dbReference type="PANTHER" id="PTHR10134">
    <property type="entry name" value="CYTOCHROME B-C1 COMPLEX SUBUNIT RIESKE, MITOCHONDRIAL"/>
    <property type="match status" value="1"/>
</dbReference>
<protein>
    <recommendedName>
        <fullName evidence="17">Cytochrome b6-f complex iron-sulfur subunit</fullName>
        <ecNumber evidence="17">7.1.1.6</ecNumber>
    </recommendedName>
    <alternativeName>
        <fullName evidence="17">Plastohydroquinone:plastocyanin oxidoreductase iron-sulfur protein</fullName>
        <shortName evidence="17">ISP</shortName>
        <shortName evidence="17">RISP</shortName>
    </alternativeName>
    <alternativeName>
        <fullName evidence="17">Rieske iron-sulfur protein</fullName>
    </alternativeName>
</protein>
<comment type="subunit">
    <text evidence="17">The 4 large subunits of the cytochrome b6-f complex are cytochrome b6, subunit IV (17 kDa polypeptide, PetD), cytochrome f and the Rieske protein, while the 4 small subunits are PetG, PetL, PetM and PetN. The complex functions as a dimer.</text>
</comment>
<dbReference type="Proteomes" id="UP000218287">
    <property type="component" value="Chromosome"/>
</dbReference>
<comment type="subcellular location">
    <subcellularLocation>
        <location evidence="1">Membrane</location>
        <topology evidence="1">Single-pass membrane protein</topology>
    </subcellularLocation>
    <subcellularLocation>
        <location evidence="16">Thylakoid</location>
    </subcellularLocation>
</comment>
<evidence type="ECO:0000313" key="20">
    <source>
        <dbReference type="Proteomes" id="UP000218287"/>
    </source>
</evidence>
<evidence type="ECO:0000256" key="14">
    <source>
        <dbReference type="ARBA" id="ARBA00023157"/>
    </source>
</evidence>
<keyword evidence="5 17" id="KW-0001">2Fe-2S</keyword>
<evidence type="ECO:0000256" key="2">
    <source>
        <dbReference type="ARBA" id="ARBA00010651"/>
    </source>
</evidence>
<dbReference type="PRINTS" id="PR00162">
    <property type="entry name" value="RIESKE"/>
</dbReference>
<evidence type="ECO:0000313" key="19">
    <source>
        <dbReference type="EMBL" id="BAY19229.1"/>
    </source>
</evidence>
<comment type="catalytic activity">
    <reaction evidence="15 17">
        <text>2 oxidized [plastocyanin] + a plastoquinol + 2 H(+)(in) = 2 reduced [plastocyanin] + a plastoquinone + 4 H(+)(out)</text>
        <dbReference type="Rhea" id="RHEA:22148"/>
        <dbReference type="Rhea" id="RHEA-COMP:9561"/>
        <dbReference type="Rhea" id="RHEA-COMP:9562"/>
        <dbReference type="Rhea" id="RHEA-COMP:10039"/>
        <dbReference type="Rhea" id="RHEA-COMP:10040"/>
        <dbReference type="ChEBI" id="CHEBI:15378"/>
        <dbReference type="ChEBI" id="CHEBI:17757"/>
        <dbReference type="ChEBI" id="CHEBI:29036"/>
        <dbReference type="ChEBI" id="CHEBI:49552"/>
        <dbReference type="ChEBI" id="CHEBI:62192"/>
        <dbReference type="EC" id="7.1.1.6"/>
    </reaction>
</comment>
<evidence type="ECO:0000256" key="10">
    <source>
        <dbReference type="ARBA" id="ARBA00023004"/>
    </source>
</evidence>